<proteinExistence type="predicted"/>
<comment type="caution">
    <text evidence="3">The sequence shown here is derived from an EMBL/GenBank/DDBJ whole genome shotgun (WGS) entry which is preliminary data.</text>
</comment>
<accession>A0ABW1EL68</accession>
<dbReference type="InterPro" id="IPR011990">
    <property type="entry name" value="TPR-like_helical_dom_sf"/>
</dbReference>
<feature type="region of interest" description="Disordered" evidence="2">
    <location>
        <begin position="1"/>
        <end position="30"/>
    </location>
</feature>
<dbReference type="InterPro" id="IPR019734">
    <property type="entry name" value="TPR_rpt"/>
</dbReference>
<dbReference type="PROSITE" id="PS50005">
    <property type="entry name" value="TPR"/>
    <property type="match status" value="1"/>
</dbReference>
<dbReference type="EMBL" id="JBHSPH010000010">
    <property type="protein sequence ID" value="MFC5864744.1"/>
    <property type="molecule type" value="Genomic_DNA"/>
</dbReference>
<evidence type="ECO:0000256" key="2">
    <source>
        <dbReference type="SAM" id="MobiDB-lite"/>
    </source>
</evidence>
<reference evidence="4" key="1">
    <citation type="journal article" date="2019" name="Int. J. Syst. Evol. Microbiol.">
        <title>The Global Catalogue of Microorganisms (GCM) 10K type strain sequencing project: providing services to taxonomists for standard genome sequencing and annotation.</title>
        <authorList>
            <consortium name="The Broad Institute Genomics Platform"/>
            <consortium name="The Broad Institute Genome Sequencing Center for Infectious Disease"/>
            <person name="Wu L."/>
            <person name="Ma J."/>
        </authorList>
    </citation>
    <scope>NUCLEOTIDE SEQUENCE [LARGE SCALE GENOMIC DNA]</scope>
    <source>
        <strain evidence="4">JCM 4087</strain>
    </source>
</reference>
<name>A0ABW1EL68_9BACT</name>
<keyword evidence="1" id="KW-0802">TPR repeat</keyword>
<evidence type="ECO:0000256" key="1">
    <source>
        <dbReference type="PROSITE-ProRule" id="PRU00339"/>
    </source>
</evidence>
<dbReference type="NCBIfam" id="NF047558">
    <property type="entry name" value="TPR_END_plus"/>
    <property type="match status" value="1"/>
</dbReference>
<feature type="compositionally biased region" description="Polar residues" evidence="2">
    <location>
        <begin position="1"/>
        <end position="10"/>
    </location>
</feature>
<evidence type="ECO:0000313" key="4">
    <source>
        <dbReference type="Proteomes" id="UP001596091"/>
    </source>
</evidence>
<evidence type="ECO:0000313" key="3">
    <source>
        <dbReference type="EMBL" id="MFC5864744.1"/>
    </source>
</evidence>
<sequence length="187" mass="21241">MSSEARTTLSTRKKATPPSTRPSGTGNHVDTESLQHYQSALQLLQQSKFDKALIAFEKLLGTAPPPLAERCRIYVSACHRELSKTTLEFISVEEQYDYAVSLLNMDYYEEAREQFSHILNKSPQADYALYGLAVLDAITGQIEECLEHLARAIETNPRNRLQARTDSDFQNVQDDPRFTELLYPENP</sequence>
<dbReference type="SUPFAM" id="SSF48452">
    <property type="entry name" value="TPR-like"/>
    <property type="match status" value="1"/>
</dbReference>
<feature type="repeat" description="TPR" evidence="1">
    <location>
        <begin position="126"/>
        <end position="159"/>
    </location>
</feature>
<dbReference type="Proteomes" id="UP001596091">
    <property type="component" value="Unassembled WGS sequence"/>
</dbReference>
<feature type="compositionally biased region" description="Polar residues" evidence="2">
    <location>
        <begin position="17"/>
        <end position="30"/>
    </location>
</feature>
<keyword evidence="4" id="KW-1185">Reference proteome</keyword>
<gene>
    <name evidence="3" type="ORF">ACFPT7_20715</name>
</gene>
<dbReference type="Gene3D" id="1.25.40.10">
    <property type="entry name" value="Tetratricopeptide repeat domain"/>
    <property type="match status" value="1"/>
</dbReference>
<dbReference type="RefSeq" id="WP_263332633.1">
    <property type="nucleotide sequence ID" value="NZ_JAGSYH010000001.1"/>
</dbReference>
<protein>
    <submittedName>
        <fullName evidence="3">Tetratricopeptide repeat protein</fullName>
    </submittedName>
</protein>
<organism evidence="3 4">
    <name type="scientific">Acidicapsa dinghuensis</name>
    <dbReference type="NCBI Taxonomy" id="2218256"/>
    <lineage>
        <taxon>Bacteria</taxon>
        <taxon>Pseudomonadati</taxon>
        <taxon>Acidobacteriota</taxon>
        <taxon>Terriglobia</taxon>
        <taxon>Terriglobales</taxon>
        <taxon>Acidobacteriaceae</taxon>
        <taxon>Acidicapsa</taxon>
    </lineage>
</organism>